<dbReference type="EMBL" id="KN831777">
    <property type="protein sequence ID" value="KIM42915.1"/>
    <property type="molecule type" value="Genomic_DNA"/>
</dbReference>
<evidence type="ECO:0000256" key="3">
    <source>
        <dbReference type="SAM" id="MobiDB-lite"/>
    </source>
</evidence>
<reference evidence="5 6" key="1">
    <citation type="submission" date="2014-04" db="EMBL/GenBank/DDBJ databases">
        <authorList>
            <consortium name="DOE Joint Genome Institute"/>
            <person name="Kuo A."/>
            <person name="Gay G."/>
            <person name="Dore J."/>
            <person name="Kohler A."/>
            <person name="Nagy L.G."/>
            <person name="Floudas D."/>
            <person name="Copeland A."/>
            <person name="Barry K.W."/>
            <person name="Cichocki N."/>
            <person name="Veneault-Fourrey C."/>
            <person name="LaButti K."/>
            <person name="Lindquist E.A."/>
            <person name="Lipzen A."/>
            <person name="Lundell T."/>
            <person name="Morin E."/>
            <person name="Murat C."/>
            <person name="Sun H."/>
            <person name="Tunlid A."/>
            <person name="Henrissat B."/>
            <person name="Grigoriev I.V."/>
            <person name="Hibbett D.S."/>
            <person name="Martin F."/>
            <person name="Nordberg H.P."/>
            <person name="Cantor M.N."/>
            <person name="Hua S.X."/>
        </authorList>
    </citation>
    <scope>NUCLEOTIDE SEQUENCE [LARGE SCALE GENOMIC DNA]</scope>
    <source>
        <strain evidence="6">h7</strain>
    </source>
</reference>
<dbReference type="SMART" id="SM00915">
    <property type="entry name" value="Jacalin"/>
    <property type="match status" value="1"/>
</dbReference>
<organism evidence="5 6">
    <name type="scientific">Hebeloma cylindrosporum</name>
    <dbReference type="NCBI Taxonomy" id="76867"/>
    <lineage>
        <taxon>Eukaryota</taxon>
        <taxon>Fungi</taxon>
        <taxon>Dikarya</taxon>
        <taxon>Basidiomycota</taxon>
        <taxon>Agaricomycotina</taxon>
        <taxon>Agaricomycetes</taxon>
        <taxon>Agaricomycetidae</taxon>
        <taxon>Agaricales</taxon>
        <taxon>Agaricineae</taxon>
        <taxon>Hymenogastraceae</taxon>
        <taxon>Hebeloma</taxon>
    </lineage>
</organism>
<gene>
    <name evidence="5" type="ORF">M413DRAFT_444535</name>
</gene>
<dbReference type="Pfam" id="PF01419">
    <property type="entry name" value="Jacalin"/>
    <property type="match status" value="1"/>
</dbReference>
<feature type="domain" description="Jacalin-type lectin" evidence="4">
    <location>
        <begin position="149"/>
        <end position="290"/>
    </location>
</feature>
<dbReference type="SUPFAM" id="SSF51101">
    <property type="entry name" value="Mannose-binding lectins"/>
    <property type="match status" value="1"/>
</dbReference>
<name>A0A0C3C1V6_HEBCY</name>
<dbReference type="PROSITE" id="PS51752">
    <property type="entry name" value="JACALIN_LECTIN"/>
    <property type="match status" value="1"/>
</dbReference>
<sequence length="292" mass="31769">MTSPVRKDTYRLRSGDPNSPNAYLSRGANGSGLVVVEQLDASSASQKWDISPATDGDYTITAFGNETHVLRADSAGELVCSPTRRKVTWTLEPRGQNIYVVGNTGSALVVNLSQLGHVTAATRNNRTTQRWILDPDPSMPNVSNSLTVVWTGRRVGGGGGAAFDGSHSVAGARLREIRLWIDFCINGIQLVYDFQGQTFSTGCWGRPWGVGTQKSFSLRPGEFITKVEGRCGWYIDQLRFITNTGRQSDRFGGQGGIYFEWLPPSPTAGLGWFTGASASYVDSLIPHFIQQA</sequence>
<evidence type="ECO:0000256" key="1">
    <source>
        <dbReference type="ARBA" id="ARBA00022729"/>
    </source>
</evidence>
<feature type="region of interest" description="Disordered" evidence="3">
    <location>
        <begin position="1"/>
        <end position="23"/>
    </location>
</feature>
<dbReference type="InterPro" id="IPR035992">
    <property type="entry name" value="Ricin_B-like_lectins"/>
</dbReference>
<dbReference type="PROSITE" id="PS50231">
    <property type="entry name" value="RICIN_B_LECTIN"/>
    <property type="match status" value="1"/>
</dbReference>
<dbReference type="AlphaFoldDB" id="A0A0C3C1V6"/>
<keyword evidence="1" id="KW-0732">Signal</keyword>
<keyword evidence="2" id="KW-0430">Lectin</keyword>
<reference evidence="6" key="2">
    <citation type="submission" date="2015-01" db="EMBL/GenBank/DDBJ databases">
        <title>Evolutionary Origins and Diversification of the Mycorrhizal Mutualists.</title>
        <authorList>
            <consortium name="DOE Joint Genome Institute"/>
            <consortium name="Mycorrhizal Genomics Consortium"/>
            <person name="Kohler A."/>
            <person name="Kuo A."/>
            <person name="Nagy L.G."/>
            <person name="Floudas D."/>
            <person name="Copeland A."/>
            <person name="Barry K.W."/>
            <person name="Cichocki N."/>
            <person name="Veneault-Fourrey C."/>
            <person name="LaButti K."/>
            <person name="Lindquist E.A."/>
            <person name="Lipzen A."/>
            <person name="Lundell T."/>
            <person name="Morin E."/>
            <person name="Murat C."/>
            <person name="Riley R."/>
            <person name="Ohm R."/>
            <person name="Sun H."/>
            <person name="Tunlid A."/>
            <person name="Henrissat B."/>
            <person name="Grigoriev I.V."/>
            <person name="Hibbett D.S."/>
            <person name="Martin F."/>
        </authorList>
    </citation>
    <scope>NUCLEOTIDE SEQUENCE [LARGE SCALE GENOMIC DNA]</scope>
    <source>
        <strain evidence="6">h7</strain>
    </source>
</reference>
<dbReference type="Gene3D" id="2.100.10.30">
    <property type="entry name" value="Jacalin-like lectin domain"/>
    <property type="match status" value="1"/>
</dbReference>
<evidence type="ECO:0000256" key="2">
    <source>
        <dbReference type="ARBA" id="ARBA00022734"/>
    </source>
</evidence>
<keyword evidence="6" id="KW-1185">Reference proteome</keyword>
<dbReference type="HOGENOM" id="CLU_953335_0_0_1"/>
<dbReference type="PANTHER" id="PTHR33589">
    <property type="entry name" value="OS11G0524900 PROTEIN"/>
    <property type="match status" value="1"/>
</dbReference>
<accession>A0A0C3C1V6</accession>
<dbReference type="InterPro" id="IPR001229">
    <property type="entry name" value="Jacalin-like_lectin_dom"/>
</dbReference>
<dbReference type="Proteomes" id="UP000053424">
    <property type="component" value="Unassembled WGS sequence"/>
</dbReference>
<proteinExistence type="predicted"/>
<evidence type="ECO:0000259" key="4">
    <source>
        <dbReference type="PROSITE" id="PS51752"/>
    </source>
</evidence>
<protein>
    <recommendedName>
        <fullName evidence="4">Jacalin-type lectin domain-containing protein</fullName>
    </recommendedName>
</protein>
<evidence type="ECO:0000313" key="6">
    <source>
        <dbReference type="Proteomes" id="UP000053424"/>
    </source>
</evidence>
<dbReference type="InterPro" id="IPR052321">
    <property type="entry name" value="PolyBind_ProtTraffic"/>
</dbReference>
<dbReference type="PANTHER" id="PTHR33589:SF3">
    <property type="entry name" value="ZYMOGEN GRANULE MEMBRANE PROTEIN 16-LIKE"/>
    <property type="match status" value="1"/>
</dbReference>
<dbReference type="OrthoDB" id="3067285at2759"/>
<dbReference type="GO" id="GO:0030246">
    <property type="term" value="F:carbohydrate binding"/>
    <property type="evidence" value="ECO:0007669"/>
    <property type="project" value="UniProtKB-KW"/>
</dbReference>
<evidence type="ECO:0000313" key="5">
    <source>
        <dbReference type="EMBL" id="KIM42915.1"/>
    </source>
</evidence>
<feature type="compositionally biased region" description="Basic and acidic residues" evidence="3">
    <location>
        <begin position="1"/>
        <end position="14"/>
    </location>
</feature>
<dbReference type="Gene3D" id="2.80.10.50">
    <property type="match status" value="1"/>
</dbReference>
<dbReference type="InterPro" id="IPR036404">
    <property type="entry name" value="Jacalin-like_lectin_dom_sf"/>
</dbReference>
<dbReference type="SUPFAM" id="SSF50370">
    <property type="entry name" value="Ricin B-like lectins"/>
    <property type="match status" value="1"/>
</dbReference>